<comment type="caution">
    <text evidence="1">The sequence shown here is derived from an EMBL/GenBank/DDBJ whole genome shotgun (WGS) entry which is preliminary data.</text>
</comment>
<evidence type="ECO:0000313" key="2">
    <source>
        <dbReference type="Proteomes" id="UP000799754"/>
    </source>
</evidence>
<dbReference type="Proteomes" id="UP000799754">
    <property type="component" value="Unassembled WGS sequence"/>
</dbReference>
<name>A0ACB6RIS0_9PLEO</name>
<feature type="non-terminal residue" evidence="1">
    <location>
        <position position="1"/>
    </location>
</feature>
<accession>A0ACB6RIS0</accession>
<organism evidence="1 2">
    <name type="scientific">Macroventuria anomochaeta</name>
    <dbReference type="NCBI Taxonomy" id="301207"/>
    <lineage>
        <taxon>Eukaryota</taxon>
        <taxon>Fungi</taxon>
        <taxon>Dikarya</taxon>
        <taxon>Ascomycota</taxon>
        <taxon>Pezizomycotina</taxon>
        <taxon>Dothideomycetes</taxon>
        <taxon>Pleosporomycetidae</taxon>
        <taxon>Pleosporales</taxon>
        <taxon>Pleosporineae</taxon>
        <taxon>Didymellaceae</taxon>
        <taxon>Macroventuria</taxon>
    </lineage>
</organism>
<gene>
    <name evidence="1" type="ORF">BU25DRAFT_326724</name>
</gene>
<proteinExistence type="predicted"/>
<feature type="non-terminal residue" evidence="1">
    <location>
        <position position="153"/>
    </location>
</feature>
<sequence length="153" mass="17486">DATGSMFAWYRYAARCYVYLSDVSTGSLTSGTPAQEYWKLAFQQSRWFTRGWTLQELVTPVSVKFFSVEGRRLGNKYSLLQELHSITEISVEALQGCPLDWLSVAERLSWVGQCQTKREEDAAYSLLGIFDVHMPLICGEGRRKAFARLQKEI</sequence>
<reference evidence="1" key="1">
    <citation type="journal article" date="2020" name="Stud. Mycol.">
        <title>101 Dothideomycetes genomes: a test case for predicting lifestyles and emergence of pathogens.</title>
        <authorList>
            <person name="Haridas S."/>
            <person name="Albert R."/>
            <person name="Binder M."/>
            <person name="Bloem J."/>
            <person name="Labutti K."/>
            <person name="Salamov A."/>
            <person name="Andreopoulos B."/>
            <person name="Baker S."/>
            <person name="Barry K."/>
            <person name="Bills G."/>
            <person name="Bluhm B."/>
            <person name="Cannon C."/>
            <person name="Castanera R."/>
            <person name="Culley D."/>
            <person name="Daum C."/>
            <person name="Ezra D."/>
            <person name="Gonzalez J."/>
            <person name="Henrissat B."/>
            <person name="Kuo A."/>
            <person name="Liang C."/>
            <person name="Lipzen A."/>
            <person name="Lutzoni F."/>
            <person name="Magnuson J."/>
            <person name="Mondo S."/>
            <person name="Nolan M."/>
            <person name="Ohm R."/>
            <person name="Pangilinan J."/>
            <person name="Park H.-J."/>
            <person name="Ramirez L."/>
            <person name="Alfaro M."/>
            <person name="Sun H."/>
            <person name="Tritt A."/>
            <person name="Yoshinaga Y."/>
            <person name="Zwiers L.-H."/>
            <person name="Turgeon B."/>
            <person name="Goodwin S."/>
            <person name="Spatafora J."/>
            <person name="Crous P."/>
            <person name="Grigoriev I."/>
        </authorList>
    </citation>
    <scope>NUCLEOTIDE SEQUENCE</scope>
    <source>
        <strain evidence="1">CBS 525.71</strain>
    </source>
</reference>
<keyword evidence="2" id="KW-1185">Reference proteome</keyword>
<protein>
    <submittedName>
        <fullName evidence="1">Uncharacterized protein</fullName>
    </submittedName>
</protein>
<evidence type="ECO:0000313" key="1">
    <source>
        <dbReference type="EMBL" id="KAF2621891.1"/>
    </source>
</evidence>
<dbReference type="EMBL" id="MU006750">
    <property type="protein sequence ID" value="KAF2621891.1"/>
    <property type="molecule type" value="Genomic_DNA"/>
</dbReference>